<dbReference type="CDD" id="cd01650">
    <property type="entry name" value="RT_nLTR_like"/>
    <property type="match status" value="1"/>
</dbReference>
<dbReference type="PROSITE" id="PS50878">
    <property type="entry name" value="RT_POL"/>
    <property type="match status" value="1"/>
</dbReference>
<name>A0A8C8AAR7_9STRI</name>
<evidence type="ECO:0000259" key="1">
    <source>
        <dbReference type="PROSITE" id="PS50878"/>
    </source>
</evidence>
<reference evidence="2" key="1">
    <citation type="submission" date="2025-08" db="UniProtKB">
        <authorList>
            <consortium name="Ensembl"/>
        </authorList>
    </citation>
    <scope>IDENTIFICATION</scope>
</reference>
<feature type="domain" description="Reverse transcriptase" evidence="1">
    <location>
        <begin position="1"/>
        <end position="183"/>
    </location>
</feature>
<dbReference type="SUPFAM" id="SSF56672">
    <property type="entry name" value="DNA/RNA polymerases"/>
    <property type="match status" value="1"/>
</dbReference>
<dbReference type="Ensembl" id="ENSOSUT00000002763.1">
    <property type="protein sequence ID" value="ENSOSUP00000002700.1"/>
    <property type="gene ID" value="ENSOSUG00000001902.1"/>
</dbReference>
<evidence type="ECO:0000313" key="3">
    <source>
        <dbReference type="Proteomes" id="UP000694552"/>
    </source>
</evidence>
<protein>
    <recommendedName>
        <fullName evidence="1">Reverse transcriptase domain-containing protein</fullName>
    </recommendedName>
</protein>
<evidence type="ECO:0000313" key="2">
    <source>
        <dbReference type="Ensembl" id="ENSOSUP00000002700.1"/>
    </source>
</evidence>
<dbReference type="Pfam" id="PF00078">
    <property type="entry name" value="RVT_1"/>
    <property type="match status" value="1"/>
</dbReference>
<accession>A0A8C8AAR7</accession>
<sequence>KISLNELHLKEHLSRKTFYLDFSKAFDTVSHSILLEKLAARGLGDRTLCWVKNWLDGRAQRVVVNGVKSSWRPVTSGVPQGSVLGPLLFNIFIDDLDEGIECTLSKFADDTKLGGSVDLLEGREALQRDLDRLERWAEANCRSFNKAKCRVLHLGHNNPQQRYRLGEEWLESCQSERDLGVLIDSRLNMSQQCAQVAKKANSILACIRNSVVSRDREVILPLYSALVRPHLDYCAQFWAPHYRKDIDLLERVQRRATKLVKGLEHMSYEERLRELGLFSLEKRRLRGDLIALYNYLKGGCRELGMSLFNRVTSDKTRGNGLKLRQGRFKLDIRKYFFTERVIRHWNKLPREVVESPSLEVFKSRVDIELRDMV</sequence>
<dbReference type="PANTHER" id="PTHR33332">
    <property type="entry name" value="REVERSE TRANSCRIPTASE DOMAIN-CONTAINING PROTEIN"/>
    <property type="match status" value="1"/>
</dbReference>
<keyword evidence="3" id="KW-1185">Reference proteome</keyword>
<organism evidence="2 3">
    <name type="scientific">Otus sunia</name>
    <name type="common">Oriental scops-owl</name>
    <dbReference type="NCBI Taxonomy" id="257818"/>
    <lineage>
        <taxon>Eukaryota</taxon>
        <taxon>Metazoa</taxon>
        <taxon>Chordata</taxon>
        <taxon>Craniata</taxon>
        <taxon>Vertebrata</taxon>
        <taxon>Euteleostomi</taxon>
        <taxon>Archelosauria</taxon>
        <taxon>Archosauria</taxon>
        <taxon>Dinosauria</taxon>
        <taxon>Saurischia</taxon>
        <taxon>Theropoda</taxon>
        <taxon>Coelurosauria</taxon>
        <taxon>Aves</taxon>
        <taxon>Neognathae</taxon>
        <taxon>Neoaves</taxon>
        <taxon>Telluraves</taxon>
        <taxon>Strigiformes</taxon>
        <taxon>Strigidae</taxon>
        <taxon>Otus</taxon>
    </lineage>
</organism>
<proteinExistence type="predicted"/>
<reference evidence="2" key="2">
    <citation type="submission" date="2025-09" db="UniProtKB">
        <authorList>
            <consortium name="Ensembl"/>
        </authorList>
    </citation>
    <scope>IDENTIFICATION</scope>
</reference>
<dbReference type="PRINTS" id="PR01345">
    <property type="entry name" value="CERVTRCPTASE"/>
</dbReference>
<dbReference type="InterPro" id="IPR000477">
    <property type="entry name" value="RT_dom"/>
</dbReference>
<dbReference type="InterPro" id="IPR043502">
    <property type="entry name" value="DNA/RNA_pol_sf"/>
</dbReference>
<dbReference type="Proteomes" id="UP000694552">
    <property type="component" value="Unplaced"/>
</dbReference>
<dbReference type="AlphaFoldDB" id="A0A8C8AAR7"/>